<dbReference type="EMBL" id="JARJCW010000001">
    <property type="protein sequence ID" value="KAJ7230423.1"/>
    <property type="molecule type" value="Genomic_DNA"/>
</dbReference>
<evidence type="ECO:0000313" key="2">
    <source>
        <dbReference type="EMBL" id="KAJ7230423.1"/>
    </source>
</evidence>
<evidence type="ECO:0000313" key="3">
    <source>
        <dbReference type="Proteomes" id="UP001219525"/>
    </source>
</evidence>
<feature type="region of interest" description="Disordered" evidence="1">
    <location>
        <begin position="433"/>
        <end position="453"/>
    </location>
</feature>
<feature type="compositionally biased region" description="Acidic residues" evidence="1">
    <location>
        <begin position="62"/>
        <end position="77"/>
    </location>
</feature>
<name>A0AAD6YVM4_9AGAR</name>
<protein>
    <submittedName>
        <fullName evidence="2">Uncharacterized protein</fullName>
    </submittedName>
</protein>
<proteinExistence type="predicted"/>
<organism evidence="2 3">
    <name type="scientific">Mycena pura</name>
    <dbReference type="NCBI Taxonomy" id="153505"/>
    <lineage>
        <taxon>Eukaryota</taxon>
        <taxon>Fungi</taxon>
        <taxon>Dikarya</taxon>
        <taxon>Basidiomycota</taxon>
        <taxon>Agaricomycotina</taxon>
        <taxon>Agaricomycetes</taxon>
        <taxon>Agaricomycetidae</taxon>
        <taxon>Agaricales</taxon>
        <taxon>Marasmiineae</taxon>
        <taxon>Mycenaceae</taxon>
        <taxon>Mycena</taxon>
    </lineage>
</organism>
<feature type="region of interest" description="Disordered" evidence="1">
    <location>
        <begin position="25"/>
        <end position="85"/>
    </location>
</feature>
<feature type="compositionally biased region" description="Polar residues" evidence="1">
    <location>
        <begin position="313"/>
        <end position="340"/>
    </location>
</feature>
<dbReference type="Proteomes" id="UP001219525">
    <property type="component" value="Unassembled WGS sequence"/>
</dbReference>
<reference evidence="2" key="1">
    <citation type="submission" date="2023-03" db="EMBL/GenBank/DDBJ databases">
        <title>Massive genome expansion in bonnet fungi (Mycena s.s.) driven by repeated elements and novel gene families across ecological guilds.</title>
        <authorList>
            <consortium name="Lawrence Berkeley National Laboratory"/>
            <person name="Harder C.B."/>
            <person name="Miyauchi S."/>
            <person name="Viragh M."/>
            <person name="Kuo A."/>
            <person name="Thoen E."/>
            <person name="Andreopoulos B."/>
            <person name="Lu D."/>
            <person name="Skrede I."/>
            <person name="Drula E."/>
            <person name="Henrissat B."/>
            <person name="Morin E."/>
            <person name="Kohler A."/>
            <person name="Barry K."/>
            <person name="LaButti K."/>
            <person name="Morin E."/>
            <person name="Salamov A."/>
            <person name="Lipzen A."/>
            <person name="Mereny Z."/>
            <person name="Hegedus B."/>
            <person name="Baldrian P."/>
            <person name="Stursova M."/>
            <person name="Weitz H."/>
            <person name="Taylor A."/>
            <person name="Grigoriev I.V."/>
            <person name="Nagy L.G."/>
            <person name="Martin F."/>
            <person name="Kauserud H."/>
        </authorList>
    </citation>
    <scope>NUCLEOTIDE SEQUENCE</scope>
    <source>
        <strain evidence="2">9144</strain>
    </source>
</reference>
<accession>A0AAD6YVM4</accession>
<feature type="region of interest" description="Disordered" evidence="1">
    <location>
        <begin position="113"/>
        <end position="136"/>
    </location>
</feature>
<gene>
    <name evidence="2" type="ORF">GGX14DRAFT_384370</name>
</gene>
<feature type="compositionally biased region" description="Basic residues" evidence="1">
    <location>
        <begin position="25"/>
        <end position="36"/>
    </location>
</feature>
<evidence type="ECO:0000256" key="1">
    <source>
        <dbReference type="SAM" id="MobiDB-lite"/>
    </source>
</evidence>
<keyword evidence="3" id="KW-1185">Reference proteome</keyword>
<comment type="caution">
    <text evidence="2">The sequence shown here is derived from an EMBL/GenBank/DDBJ whole genome shotgun (WGS) entry which is preliminary data.</text>
</comment>
<feature type="region of interest" description="Disordered" evidence="1">
    <location>
        <begin position="313"/>
        <end position="347"/>
    </location>
</feature>
<dbReference type="AlphaFoldDB" id="A0AAD6YVM4"/>
<sequence>MPVQSVSRISFSFLFFIGTSPRRRAARTANRKKTVSKGKAVTGSHVASKPSSQRPAKKSAVPDDDEDDFFSNEEGGEAGDGQSVRITWNSQRIERALDWLENNVDERMKLFSDSTQDATAQGQKKKTSKGTKNAHYPKRLRSDFKRDPGRYAKSAENCITRLRKMYHKVNAELGQTGAGLRIKDVIDGSDIASKIDLIKEQFPAWERLHGFWHTLPNINPYTISSEPGQDLDTEALVLMTRDGDRADPEHEYVHEHKDMPSTANSNFELQEPLPLRDSTDFDDVQGSTFESPLPPPLFHPKSSPLPLLFQRPKSGTSTLQNSTKPNTVHLQTPSTASLSATPKAHPPKCSRAEMLAEDAQHQAQVLAKLGEEKHVRKLAEFEVKKRKYDVDFQREAAAAFERRLASDERRQQAEHQREQHQIKMLQLQLSLANSGGARSDAMPGMDALFPTSA</sequence>